<name>A0A2N5CRC5_9CAUL</name>
<reference evidence="1 4" key="2">
    <citation type="submission" date="2018-01" db="EMBL/GenBank/DDBJ databases">
        <title>Complete genome sequence of Caulobacter flavus RHGG3.</title>
        <authorList>
            <person name="Yang E."/>
        </authorList>
    </citation>
    <scope>NUCLEOTIDE SEQUENCE [LARGE SCALE GENOMIC DNA]</scope>
    <source>
        <strain evidence="1 4">RHGG3</strain>
    </source>
</reference>
<organism evidence="2 3">
    <name type="scientific">Caulobacter flavus</name>
    <dbReference type="NCBI Taxonomy" id="1679497"/>
    <lineage>
        <taxon>Bacteria</taxon>
        <taxon>Pseudomonadati</taxon>
        <taxon>Pseudomonadota</taxon>
        <taxon>Alphaproteobacteria</taxon>
        <taxon>Caulobacterales</taxon>
        <taxon>Caulobacteraceae</taxon>
        <taxon>Caulobacter</taxon>
    </lineage>
</organism>
<dbReference type="PROSITE" id="PS51257">
    <property type="entry name" value="PROKAR_LIPOPROTEIN"/>
    <property type="match status" value="1"/>
</dbReference>
<evidence type="ECO:0000313" key="1">
    <source>
        <dbReference type="EMBL" id="AYV46200.1"/>
    </source>
</evidence>
<gene>
    <name evidence="1" type="ORF">C1707_07995</name>
    <name evidence="2" type="ORF">CFHF_15905</name>
</gene>
<evidence type="ECO:0000313" key="4">
    <source>
        <dbReference type="Proteomes" id="UP000281192"/>
    </source>
</evidence>
<dbReference type="EMBL" id="PJRQ01000034">
    <property type="protein sequence ID" value="PLR11511.1"/>
    <property type="molecule type" value="Genomic_DNA"/>
</dbReference>
<evidence type="ECO:0000313" key="3">
    <source>
        <dbReference type="Proteomes" id="UP000234483"/>
    </source>
</evidence>
<sequence length="145" mass="15945">MRGSLDSAWRYDLAQDSMSLSPVSVACVSSDGFEFCLRDSERLGVDVFVRRPDGGEITCESSRRCTVAARFDGGAPVELTGSQLREGGAEQVSLRPVHKILLNLRGARRLELDLAKGGEPPRTTPFDIHGLERDRFSQSGGLYDW</sequence>
<dbReference type="OrthoDB" id="8566260at2"/>
<keyword evidence="4" id="KW-1185">Reference proteome</keyword>
<dbReference type="KEGG" id="cfh:C1707_07995"/>
<protein>
    <submittedName>
        <fullName evidence="2">Uncharacterized protein</fullName>
    </submittedName>
</protein>
<reference evidence="2 3" key="1">
    <citation type="submission" date="2017-12" db="EMBL/GenBank/DDBJ databases">
        <title>The genome sequence of Caulobacter flavus CGMCC1 15093.</title>
        <authorList>
            <person name="Gao J."/>
            <person name="Mao X."/>
            <person name="Sun J."/>
        </authorList>
    </citation>
    <scope>NUCLEOTIDE SEQUENCE [LARGE SCALE GENOMIC DNA]</scope>
    <source>
        <strain evidence="2 3">CGMCC1 15093</strain>
    </source>
</reference>
<evidence type="ECO:0000313" key="2">
    <source>
        <dbReference type="EMBL" id="PLR11511.1"/>
    </source>
</evidence>
<dbReference type="AlphaFoldDB" id="A0A2N5CRC5"/>
<dbReference type="Proteomes" id="UP000234483">
    <property type="component" value="Unassembled WGS sequence"/>
</dbReference>
<dbReference type="EMBL" id="CP026100">
    <property type="protein sequence ID" value="AYV46200.1"/>
    <property type="molecule type" value="Genomic_DNA"/>
</dbReference>
<proteinExistence type="predicted"/>
<dbReference type="Proteomes" id="UP000281192">
    <property type="component" value="Chromosome"/>
</dbReference>
<accession>A0A2N5CRC5</accession>